<keyword evidence="5 8" id="KW-1133">Transmembrane helix</keyword>
<comment type="subcellular location">
    <subcellularLocation>
        <location evidence="1">Cell membrane</location>
        <topology evidence="1">Multi-pass membrane protein</topology>
    </subcellularLocation>
</comment>
<feature type="transmembrane region" description="Helical" evidence="8">
    <location>
        <begin position="368"/>
        <end position="388"/>
    </location>
</feature>
<dbReference type="PROSITE" id="PS50156">
    <property type="entry name" value="SSD"/>
    <property type="match status" value="1"/>
</dbReference>
<evidence type="ECO:0000256" key="7">
    <source>
        <dbReference type="SAM" id="MobiDB-lite"/>
    </source>
</evidence>
<accession>A0ABS5KQZ4</accession>
<sequence>MFGRLGRFVVHNPWKIIVGWIIAAVALVALGPQLSSVTNDNQSSFLPSKYESVQAKNALDAAFPSATGQVATIVIRPVGDGTLSTAEQQKVSDLATTLTDDHITEVAGVQAGQVAPKQTAQLMFAKLTADEGDQTGSSNAVKALRADLANKLNGTGMKAEVTGDAAMGLDTSDSSNKATSIVMMATLLLIIVLMGFIFRGVIAVLLPILSVFLVMMVSQPVIALMAKGFGLHVQSFLEIMLVVVLFGIGTDYIVFLLFRLRERLRAGDTIEEAVATTVERVGEAIASAAAAVIIAFCALGLATFKAFTSLGPALAIAVAVMLLAGLTLVPALMVKLGTKIFWPGKKWRRIPAAGPARKVGNLVGKRPAAVALVSFVIMAGLAVGAVGFKADYDQQSQLPAGVESTIAINDMQKAGFAQGATSATDVIVSSTDGKPLDHTQVQAYANGLGSASPQLGGLMPFPVKPGSPAGTKGDTVQYNQDGTAAHIQVLTKDSPFASSSMSAVNGPLKDLAHSSAPAGTKALVGGGTAALADIQSANNSDLALILPVAGLLIFLVLALQLRALVAPLYLMVAVGLGYTGTLGASVLMFQNIQNKPGMMFMLPVMVYLFVVAIGTDYNILMISRLREEAREGNAPRQAAALAVEHAGPSVASAGLILAGTFASLMLGGLSMMQQIGFAVSFGISIAAFIMSMFLVPAFTALMGAKAWWPGHKGVASHSGGTGRPRISDLDDEMVGAGSHR</sequence>
<gene>
    <name evidence="10" type="ORF">KGQ19_16540</name>
</gene>
<dbReference type="InterPro" id="IPR000731">
    <property type="entry name" value="SSD"/>
</dbReference>
<feature type="transmembrane region" description="Helical" evidence="8">
    <location>
        <begin position="181"/>
        <end position="198"/>
    </location>
</feature>
<dbReference type="EMBL" id="JAAFYZ010000049">
    <property type="protein sequence ID" value="MBS2548476.1"/>
    <property type="molecule type" value="Genomic_DNA"/>
</dbReference>
<dbReference type="InterPro" id="IPR004869">
    <property type="entry name" value="MMPL_dom"/>
</dbReference>
<dbReference type="Pfam" id="PF03176">
    <property type="entry name" value="MMPL"/>
    <property type="match status" value="2"/>
</dbReference>
<protein>
    <submittedName>
        <fullName evidence="10">MMPL family transporter</fullName>
    </submittedName>
</protein>
<feature type="transmembrane region" description="Helical" evidence="8">
    <location>
        <begin position="600"/>
        <end position="620"/>
    </location>
</feature>
<feature type="transmembrane region" description="Helical" evidence="8">
    <location>
        <begin position="676"/>
        <end position="698"/>
    </location>
</feature>
<feature type="transmembrane region" description="Helical" evidence="8">
    <location>
        <begin position="542"/>
        <end position="561"/>
    </location>
</feature>
<reference evidence="10 11" key="1">
    <citation type="submission" date="2020-02" db="EMBL/GenBank/DDBJ databases">
        <title>Acidophilic actinobacteria isolated from forest soil.</title>
        <authorList>
            <person name="Golinska P."/>
        </authorList>
    </citation>
    <scope>NUCLEOTIDE SEQUENCE [LARGE SCALE GENOMIC DNA]</scope>
    <source>
        <strain evidence="10 11">NL8</strain>
    </source>
</reference>
<dbReference type="RefSeq" id="WP_212010057.1">
    <property type="nucleotide sequence ID" value="NZ_JAAFYZ010000049.1"/>
</dbReference>
<feature type="transmembrane region" description="Helical" evidence="8">
    <location>
        <begin position="650"/>
        <end position="669"/>
    </location>
</feature>
<comment type="caution">
    <text evidence="10">The sequence shown here is derived from an EMBL/GenBank/DDBJ whole genome shotgun (WGS) entry which is preliminary data.</text>
</comment>
<feature type="transmembrane region" description="Helical" evidence="8">
    <location>
        <begin position="567"/>
        <end position="588"/>
    </location>
</feature>
<evidence type="ECO:0000256" key="3">
    <source>
        <dbReference type="ARBA" id="ARBA00022475"/>
    </source>
</evidence>
<evidence type="ECO:0000259" key="9">
    <source>
        <dbReference type="PROSITE" id="PS50156"/>
    </source>
</evidence>
<dbReference type="SUPFAM" id="SSF82866">
    <property type="entry name" value="Multidrug efflux transporter AcrB transmembrane domain"/>
    <property type="match status" value="2"/>
</dbReference>
<evidence type="ECO:0000256" key="5">
    <source>
        <dbReference type="ARBA" id="ARBA00022989"/>
    </source>
</evidence>
<evidence type="ECO:0000256" key="6">
    <source>
        <dbReference type="ARBA" id="ARBA00023136"/>
    </source>
</evidence>
<feature type="transmembrane region" description="Helical" evidence="8">
    <location>
        <begin position="284"/>
        <end position="302"/>
    </location>
</feature>
<feature type="transmembrane region" description="Helical" evidence="8">
    <location>
        <begin position="314"/>
        <end position="333"/>
    </location>
</feature>
<organism evidence="10 11">
    <name type="scientific">Catenulispora pinistramenti</name>
    <dbReference type="NCBI Taxonomy" id="2705254"/>
    <lineage>
        <taxon>Bacteria</taxon>
        <taxon>Bacillati</taxon>
        <taxon>Actinomycetota</taxon>
        <taxon>Actinomycetes</taxon>
        <taxon>Catenulisporales</taxon>
        <taxon>Catenulisporaceae</taxon>
        <taxon>Catenulispora</taxon>
    </lineage>
</organism>
<dbReference type="PANTHER" id="PTHR33406">
    <property type="entry name" value="MEMBRANE PROTEIN MJ1562-RELATED"/>
    <property type="match status" value="1"/>
</dbReference>
<keyword evidence="4 8" id="KW-0812">Transmembrane</keyword>
<keyword evidence="6 8" id="KW-0472">Membrane</keyword>
<dbReference type="Proteomes" id="UP000730482">
    <property type="component" value="Unassembled WGS sequence"/>
</dbReference>
<evidence type="ECO:0000256" key="8">
    <source>
        <dbReference type="SAM" id="Phobius"/>
    </source>
</evidence>
<comment type="similarity">
    <text evidence="2">Belongs to the resistance-nodulation-cell division (RND) (TC 2.A.6) family. MmpL subfamily.</text>
</comment>
<name>A0ABS5KQZ4_9ACTN</name>
<dbReference type="Gene3D" id="1.20.1640.10">
    <property type="entry name" value="Multidrug efflux transporter AcrB transmembrane domain"/>
    <property type="match status" value="2"/>
</dbReference>
<feature type="region of interest" description="Disordered" evidence="7">
    <location>
        <begin position="714"/>
        <end position="740"/>
    </location>
</feature>
<feature type="transmembrane region" description="Helical" evidence="8">
    <location>
        <begin position="12"/>
        <end position="30"/>
    </location>
</feature>
<feature type="domain" description="SSD" evidence="9">
    <location>
        <begin position="208"/>
        <end position="335"/>
    </location>
</feature>
<proteinExistence type="inferred from homology"/>
<dbReference type="PANTHER" id="PTHR33406:SF6">
    <property type="entry name" value="MEMBRANE PROTEIN YDGH-RELATED"/>
    <property type="match status" value="1"/>
</dbReference>
<evidence type="ECO:0000313" key="10">
    <source>
        <dbReference type="EMBL" id="MBS2548476.1"/>
    </source>
</evidence>
<feature type="transmembrane region" description="Helical" evidence="8">
    <location>
        <begin position="236"/>
        <end position="258"/>
    </location>
</feature>
<keyword evidence="3" id="KW-1003">Cell membrane</keyword>
<evidence type="ECO:0000256" key="1">
    <source>
        <dbReference type="ARBA" id="ARBA00004651"/>
    </source>
</evidence>
<evidence type="ECO:0000256" key="4">
    <source>
        <dbReference type="ARBA" id="ARBA00022692"/>
    </source>
</evidence>
<keyword evidence="11" id="KW-1185">Reference proteome</keyword>
<evidence type="ECO:0000313" key="11">
    <source>
        <dbReference type="Proteomes" id="UP000730482"/>
    </source>
</evidence>
<dbReference type="InterPro" id="IPR050545">
    <property type="entry name" value="Mycobact_MmpL"/>
</dbReference>
<feature type="transmembrane region" description="Helical" evidence="8">
    <location>
        <begin position="204"/>
        <end position="224"/>
    </location>
</feature>
<evidence type="ECO:0000256" key="2">
    <source>
        <dbReference type="ARBA" id="ARBA00010157"/>
    </source>
</evidence>